<dbReference type="InterPro" id="IPR001962">
    <property type="entry name" value="Asn_synthase"/>
</dbReference>
<dbReference type="AlphaFoldDB" id="A0AAD7BAE9"/>
<dbReference type="InterPro" id="IPR006426">
    <property type="entry name" value="Asn_synth_AEB"/>
</dbReference>
<gene>
    <name evidence="10" type="ORF">FB45DRAFT_841861</name>
</gene>
<dbReference type="CDD" id="cd01991">
    <property type="entry name" value="Asn_synthase_B_C"/>
    <property type="match status" value="1"/>
</dbReference>
<feature type="binding site" evidence="7">
    <location>
        <begin position="374"/>
        <end position="375"/>
    </location>
    <ligand>
        <name>ATP</name>
        <dbReference type="ChEBI" id="CHEBI:30616"/>
    </ligand>
</feature>
<dbReference type="Pfam" id="PF13537">
    <property type="entry name" value="GATase_7"/>
    <property type="match status" value="1"/>
</dbReference>
<dbReference type="InterPro" id="IPR017932">
    <property type="entry name" value="GATase_2_dom"/>
</dbReference>
<dbReference type="SUPFAM" id="SSF56235">
    <property type="entry name" value="N-terminal nucleophile aminohydrolases (Ntn hydrolases)"/>
    <property type="match status" value="1"/>
</dbReference>
<dbReference type="GO" id="GO:0005524">
    <property type="term" value="F:ATP binding"/>
    <property type="evidence" value="ECO:0007669"/>
    <property type="project" value="UniProtKB-KW"/>
</dbReference>
<evidence type="ECO:0000256" key="6">
    <source>
        <dbReference type="PIRSR" id="PIRSR001589-1"/>
    </source>
</evidence>
<dbReference type="NCBIfam" id="TIGR01536">
    <property type="entry name" value="asn_synth_AEB"/>
    <property type="match status" value="1"/>
</dbReference>
<dbReference type="PIRSF" id="PIRSF001589">
    <property type="entry name" value="Asn_synthetase_glu-h"/>
    <property type="match status" value="1"/>
</dbReference>
<evidence type="ECO:0000256" key="1">
    <source>
        <dbReference type="ARBA" id="ARBA00005752"/>
    </source>
</evidence>
<dbReference type="PANTHER" id="PTHR43284">
    <property type="entry name" value="ASPARAGINE SYNTHETASE (GLUTAMINE-HYDROLYZING)"/>
    <property type="match status" value="1"/>
</dbReference>
<evidence type="ECO:0000259" key="9">
    <source>
        <dbReference type="PROSITE" id="PS51278"/>
    </source>
</evidence>
<dbReference type="InterPro" id="IPR014729">
    <property type="entry name" value="Rossmann-like_a/b/a_fold"/>
</dbReference>
<name>A0AAD7BAE9_9AGAR</name>
<dbReference type="InterPro" id="IPR033738">
    <property type="entry name" value="AsnB_N"/>
</dbReference>
<feature type="binding site" evidence="7">
    <location>
        <position position="106"/>
    </location>
    <ligand>
        <name>L-glutamine</name>
        <dbReference type="ChEBI" id="CHEBI:58359"/>
    </ligand>
</feature>
<protein>
    <submittedName>
        <fullName evidence="10">Asparagine synthase</fullName>
    </submittedName>
</protein>
<evidence type="ECO:0000256" key="5">
    <source>
        <dbReference type="PIRNR" id="PIRNR001589"/>
    </source>
</evidence>
<keyword evidence="4 6" id="KW-0315">Glutamine amidotransferase</keyword>
<comment type="similarity">
    <text evidence="1">Belongs to the asparagine synthetase family.</text>
</comment>
<dbReference type="GO" id="GO:0005829">
    <property type="term" value="C:cytosol"/>
    <property type="evidence" value="ECO:0007669"/>
    <property type="project" value="TreeGrafter"/>
</dbReference>
<dbReference type="Gene3D" id="3.60.20.10">
    <property type="entry name" value="Glutamine Phosphoribosylpyrophosphate, subunit 1, domain 1"/>
    <property type="match status" value="1"/>
</dbReference>
<reference evidence="10" key="1">
    <citation type="submission" date="2023-03" db="EMBL/GenBank/DDBJ databases">
        <title>Massive genome expansion in bonnet fungi (Mycena s.s.) driven by repeated elements and novel gene families across ecological guilds.</title>
        <authorList>
            <consortium name="Lawrence Berkeley National Laboratory"/>
            <person name="Harder C.B."/>
            <person name="Miyauchi S."/>
            <person name="Viragh M."/>
            <person name="Kuo A."/>
            <person name="Thoen E."/>
            <person name="Andreopoulos B."/>
            <person name="Lu D."/>
            <person name="Skrede I."/>
            <person name="Drula E."/>
            <person name="Henrissat B."/>
            <person name="Morin E."/>
            <person name="Kohler A."/>
            <person name="Barry K."/>
            <person name="LaButti K."/>
            <person name="Morin E."/>
            <person name="Salamov A."/>
            <person name="Lipzen A."/>
            <person name="Mereny Z."/>
            <person name="Hegedus B."/>
            <person name="Baldrian P."/>
            <person name="Stursova M."/>
            <person name="Weitz H."/>
            <person name="Taylor A."/>
            <person name="Grigoriev I.V."/>
            <person name="Nagy L.G."/>
            <person name="Martin F."/>
            <person name="Kauserud H."/>
        </authorList>
    </citation>
    <scope>NUCLEOTIDE SEQUENCE</scope>
    <source>
        <strain evidence="10">9284</strain>
    </source>
</reference>
<dbReference type="InterPro" id="IPR051786">
    <property type="entry name" value="ASN_synthetase/amidase"/>
</dbReference>
<feature type="active site" description="For GATase activity" evidence="6">
    <location>
        <position position="2"/>
    </location>
</feature>
<dbReference type="EMBL" id="JARKIF010000024">
    <property type="protein sequence ID" value="KAJ7615386.1"/>
    <property type="molecule type" value="Genomic_DNA"/>
</dbReference>
<dbReference type="PANTHER" id="PTHR43284:SF1">
    <property type="entry name" value="ASPARAGINE SYNTHETASE"/>
    <property type="match status" value="1"/>
</dbReference>
<evidence type="ECO:0000256" key="4">
    <source>
        <dbReference type="ARBA" id="ARBA00022962"/>
    </source>
</evidence>
<feature type="binding site" evidence="7">
    <location>
        <position position="302"/>
    </location>
    <ligand>
        <name>ATP</name>
        <dbReference type="ChEBI" id="CHEBI:30616"/>
    </ligand>
</feature>
<evidence type="ECO:0000313" key="11">
    <source>
        <dbReference type="Proteomes" id="UP001221142"/>
    </source>
</evidence>
<dbReference type="CDD" id="cd00712">
    <property type="entry name" value="AsnB"/>
    <property type="match status" value="1"/>
</dbReference>
<keyword evidence="2 5" id="KW-0547">Nucleotide-binding</keyword>
<comment type="caution">
    <text evidence="10">The sequence shown here is derived from an EMBL/GenBank/DDBJ whole genome shotgun (WGS) entry which is preliminary data.</text>
</comment>
<evidence type="ECO:0000256" key="7">
    <source>
        <dbReference type="PIRSR" id="PIRSR001589-2"/>
    </source>
</evidence>
<organism evidence="10 11">
    <name type="scientific">Roridomyces roridus</name>
    <dbReference type="NCBI Taxonomy" id="1738132"/>
    <lineage>
        <taxon>Eukaryota</taxon>
        <taxon>Fungi</taxon>
        <taxon>Dikarya</taxon>
        <taxon>Basidiomycota</taxon>
        <taxon>Agaricomycotina</taxon>
        <taxon>Agaricomycetes</taxon>
        <taxon>Agaricomycetidae</taxon>
        <taxon>Agaricales</taxon>
        <taxon>Marasmiineae</taxon>
        <taxon>Mycenaceae</taxon>
        <taxon>Roridomyces</taxon>
    </lineage>
</organism>
<keyword evidence="6" id="KW-0028">Amino-acid biosynthesis</keyword>
<evidence type="ECO:0000256" key="8">
    <source>
        <dbReference type="PIRSR" id="PIRSR001589-3"/>
    </source>
</evidence>
<evidence type="ECO:0000256" key="2">
    <source>
        <dbReference type="ARBA" id="ARBA00022741"/>
    </source>
</evidence>
<dbReference type="SUPFAM" id="SSF52402">
    <property type="entry name" value="Adenine nucleotide alpha hydrolases-like"/>
    <property type="match status" value="1"/>
</dbReference>
<feature type="site" description="Important for beta-aspartyl-AMP intermediate formation" evidence="8">
    <location>
        <position position="376"/>
    </location>
</feature>
<evidence type="ECO:0000256" key="3">
    <source>
        <dbReference type="ARBA" id="ARBA00022840"/>
    </source>
</evidence>
<feature type="domain" description="Glutamine amidotransferase type-2" evidence="9">
    <location>
        <begin position="2"/>
        <end position="200"/>
    </location>
</feature>
<evidence type="ECO:0000313" key="10">
    <source>
        <dbReference type="EMBL" id="KAJ7615386.1"/>
    </source>
</evidence>
<proteinExistence type="inferred from homology"/>
<keyword evidence="3 5" id="KW-0067">ATP-binding</keyword>
<dbReference type="PROSITE" id="PS51278">
    <property type="entry name" value="GATASE_TYPE_2"/>
    <property type="match status" value="1"/>
</dbReference>
<dbReference type="Proteomes" id="UP001221142">
    <property type="component" value="Unassembled WGS sequence"/>
</dbReference>
<dbReference type="Gene3D" id="3.40.50.620">
    <property type="entry name" value="HUPs"/>
    <property type="match status" value="1"/>
</dbReference>
<dbReference type="GO" id="GO:0004066">
    <property type="term" value="F:asparagine synthase (glutamine-hydrolyzing) activity"/>
    <property type="evidence" value="ECO:0007669"/>
    <property type="project" value="InterPro"/>
</dbReference>
<dbReference type="Pfam" id="PF00733">
    <property type="entry name" value="Asn_synthase"/>
    <property type="match status" value="1"/>
</dbReference>
<dbReference type="GO" id="GO:0006529">
    <property type="term" value="P:asparagine biosynthetic process"/>
    <property type="evidence" value="ECO:0007669"/>
    <property type="project" value="UniProtKB-KW"/>
</dbReference>
<dbReference type="InterPro" id="IPR029055">
    <property type="entry name" value="Ntn_hydrolases_N"/>
</dbReference>
<keyword evidence="6" id="KW-0061">Asparagine biosynthesis</keyword>
<sequence>MCGLTAVFHPDSVVRPSPDVLQQELAASLEIIKHRGPDSRGTYVSPDARVGLGHVRLAIIDLETGQQPMSDEDELIHCVVTGEIYDHDRIRAEMQRDGFSFKTKSDSELVVQLYKRDGMNLLLSLRGEFAFVLYDMKRRIFFAARDRFGIKPLYYTVSNGRVLFASEMKAFMGLGWKAEWDVSSIVHNGDLGDERTVFKGAFKLGAGHSALCLPSGEVRIERYWDLTYPAPSAPPPGTMEEMISTVRNMLIESVRLRLRADVPLAVYLSGGIDSSSVAGIATHLLREKDPQAKVTAFTLAYVEDETTDESPLARRSAAHIGADIHAVPATEAGLVDVLEEAIYHAEQVAATFHGAGKFLLSRAVRENGYKVALSGEGSDEIFAGYPWFPADYLRNVDPTAEALGIPVPTDAERATLLSEMIGSAGPPQISNMYATALDAEANTSQELLQINAHAVLSSFIPQDAKMFSRGVISETGAPDVARCIAEGIDPQVRRNSVESSWHSLNVSLYVTGKTLMTKIILNWAGDRNDMSNSIESRVAFLDHPLVEYVNSLPPSLKLRPIAQDGPNRWTFVEKWILREATKPFITDEIYKRRKIPFNPPPKPSNSDKGTLTPLQARLRDRITQKTVERTGLFDWGYVEELLKGYLENPVYPSHGAIDIRARKLMIVLSLVVLQERFDVPTANLVPCNSH</sequence>
<keyword evidence="11" id="KW-1185">Reference proteome</keyword>
<accession>A0AAD7BAE9</accession>